<dbReference type="AlphaFoldDB" id="A0A916NM93"/>
<dbReference type="PANTHER" id="PTHR43788:SF8">
    <property type="entry name" value="DNA-BINDING PROTEIN SMUBP-2"/>
    <property type="match status" value="1"/>
</dbReference>
<evidence type="ECO:0000259" key="6">
    <source>
        <dbReference type="Pfam" id="PF13086"/>
    </source>
</evidence>
<dbReference type="GO" id="GO:0016787">
    <property type="term" value="F:hydrolase activity"/>
    <property type="evidence" value="ECO:0007669"/>
    <property type="project" value="UniProtKB-KW"/>
</dbReference>
<dbReference type="InterPro" id="IPR050534">
    <property type="entry name" value="Coronavir_polyprotein_1ab"/>
</dbReference>
<name>A0A916NM93_9BACL</name>
<evidence type="ECO:0000256" key="1">
    <source>
        <dbReference type="ARBA" id="ARBA00007913"/>
    </source>
</evidence>
<dbReference type="PANTHER" id="PTHR43788">
    <property type="entry name" value="DNA2/NAM7 HELICASE FAMILY MEMBER"/>
    <property type="match status" value="1"/>
</dbReference>
<proteinExistence type="inferred from homology"/>
<evidence type="ECO:0000313" key="9">
    <source>
        <dbReference type="Proteomes" id="UP000693672"/>
    </source>
</evidence>
<dbReference type="RefSeq" id="WP_218096346.1">
    <property type="nucleotide sequence ID" value="NZ_CAJVAS010000087.1"/>
</dbReference>
<dbReference type="EMBL" id="CAJVAS010000087">
    <property type="protein sequence ID" value="CAG7653114.1"/>
    <property type="molecule type" value="Genomic_DNA"/>
</dbReference>
<dbReference type="GO" id="GO:0043139">
    <property type="term" value="F:5'-3' DNA helicase activity"/>
    <property type="evidence" value="ECO:0007669"/>
    <property type="project" value="TreeGrafter"/>
</dbReference>
<sequence length="704" mass="82699">MSYKQSYKLEQKWINESLDLFRTIREDKLSNLMELLEKIIGQIHEVKKTKKELVKSVLALGVDSDQLDNELLWSFAKTSEEEILSVVSYLQTHYFINEGKESPANLYVEQRGILENRLILKMTNILDDSVVQFRENYRNDAEELRKIFRAKKKIPKHLLEPLVQAFPCLIVGIRELGEFIPLEANLFDVVIIDEASQVSIAQAFPAIIRGKKTVVLGDTKQFANVKSHNASTKVNNVLFNRVRDAFKKDIVDRPESERESLEMKIENFNIKNSILDFMKNIPNYECSLKKHFRGYIELISFSNKNFYQDSLQVMKIRGVSLNDVLQFHVIQADPRKERLKNTNTDEIHYILDELNRLKQMNYQGTVGIITPFTNQQKLLTSRILASKDWEYYMEKFHLKIMTFDSCQGEERDIIYYSMVEKPGEDSLKYIFPVKLDKAAEEENGTLKAQRLNVGFSRAKESIRFILSKQPEEIQHETGRVLQYFKNMLQGPDEARLLEQTDGRSKMEPMVLQWIQQTKFYKQNKGHIEIIPQFDIGRYIKQLDPLAKIPAYRIDFLLIFRKPGDRARSAIIEYDGFEFHFKSSDSINEFTYTRYYVESDVERQKTIESYGYPFIRLNKFVIRDNPLQYLDRQFARTFKITETEDEDDLRKEVAETYEKIESKQIKKCGKCGQMKDLSEFYDPNLATMYGRNCKTCKGKDTVRSR</sequence>
<evidence type="ECO:0000256" key="3">
    <source>
        <dbReference type="ARBA" id="ARBA00022801"/>
    </source>
</evidence>
<evidence type="ECO:0008006" key="10">
    <source>
        <dbReference type="Google" id="ProtNLM"/>
    </source>
</evidence>
<evidence type="ECO:0000313" key="8">
    <source>
        <dbReference type="EMBL" id="CAG7653114.1"/>
    </source>
</evidence>
<keyword evidence="4" id="KW-0347">Helicase</keyword>
<evidence type="ECO:0000256" key="2">
    <source>
        <dbReference type="ARBA" id="ARBA00022741"/>
    </source>
</evidence>
<accession>A0A916NM93</accession>
<dbReference type="InterPro" id="IPR041677">
    <property type="entry name" value="DNA2/NAM7_AAA_11"/>
</dbReference>
<dbReference type="InterPro" id="IPR041679">
    <property type="entry name" value="DNA2/NAM7-like_C"/>
</dbReference>
<keyword evidence="2" id="KW-0547">Nucleotide-binding</keyword>
<dbReference type="Pfam" id="PF13087">
    <property type="entry name" value="AAA_12"/>
    <property type="match status" value="1"/>
</dbReference>
<feature type="domain" description="DNA2/NAM7 helicase-like C-terminal" evidence="7">
    <location>
        <begin position="278"/>
        <end position="463"/>
    </location>
</feature>
<dbReference type="GO" id="GO:0005524">
    <property type="term" value="F:ATP binding"/>
    <property type="evidence" value="ECO:0007669"/>
    <property type="project" value="UniProtKB-KW"/>
</dbReference>
<feature type="domain" description="DNA2/NAM7 helicase helicase" evidence="6">
    <location>
        <begin position="184"/>
        <end position="222"/>
    </location>
</feature>
<keyword evidence="9" id="KW-1185">Reference proteome</keyword>
<evidence type="ECO:0000256" key="4">
    <source>
        <dbReference type="ARBA" id="ARBA00022806"/>
    </source>
</evidence>
<comment type="similarity">
    <text evidence="1">Belongs to the DNA2/NAM7 helicase family.</text>
</comment>
<reference evidence="8" key="1">
    <citation type="submission" date="2021-06" db="EMBL/GenBank/DDBJ databases">
        <authorList>
            <person name="Criscuolo A."/>
        </authorList>
    </citation>
    <scope>NUCLEOTIDE SEQUENCE</scope>
    <source>
        <strain evidence="8">CIP111600</strain>
    </source>
</reference>
<keyword evidence="5" id="KW-0067">ATP-binding</keyword>
<evidence type="ECO:0000259" key="7">
    <source>
        <dbReference type="Pfam" id="PF13087"/>
    </source>
</evidence>
<dbReference type="Pfam" id="PF13086">
    <property type="entry name" value="AAA_11"/>
    <property type="match status" value="1"/>
</dbReference>
<gene>
    <name evidence="8" type="ORF">PAESOLCIP111_06705</name>
</gene>
<protein>
    <recommendedName>
        <fullName evidence="10">DNA helicase</fullName>
    </recommendedName>
</protein>
<organism evidence="8 9">
    <name type="scientific">Paenibacillus solanacearum</name>
    <dbReference type="NCBI Taxonomy" id="2048548"/>
    <lineage>
        <taxon>Bacteria</taxon>
        <taxon>Bacillati</taxon>
        <taxon>Bacillota</taxon>
        <taxon>Bacilli</taxon>
        <taxon>Bacillales</taxon>
        <taxon>Paenibacillaceae</taxon>
        <taxon>Paenibacillus</taxon>
    </lineage>
</organism>
<comment type="caution">
    <text evidence="8">The sequence shown here is derived from an EMBL/GenBank/DDBJ whole genome shotgun (WGS) entry which is preliminary data.</text>
</comment>
<evidence type="ECO:0000256" key="5">
    <source>
        <dbReference type="ARBA" id="ARBA00022840"/>
    </source>
</evidence>
<keyword evidence="3" id="KW-0378">Hydrolase</keyword>
<dbReference type="Proteomes" id="UP000693672">
    <property type="component" value="Unassembled WGS sequence"/>
</dbReference>